<keyword evidence="3" id="KW-1185">Reference proteome</keyword>
<evidence type="ECO:0000256" key="1">
    <source>
        <dbReference type="SAM" id="MobiDB-lite"/>
    </source>
</evidence>
<feature type="non-terminal residue" evidence="2">
    <location>
        <position position="1"/>
    </location>
</feature>
<dbReference type="AlphaFoldDB" id="A0A7L0VW32"/>
<name>A0A7L0VW32_ALELA</name>
<sequence>RHHINAVKKGGEYFHILHQESLERKNTLNVQQAQGTRLRTDFQPCEYSSDTEELNEETKTCSQMEGSHQKKPGKKKKEMTLRSFIPTYNSVLIPRFSEAKSEHLFRQLCAIHWLLEASTLESNSSMHSILSCWNLTDPGGFKKSVKEVEEEKLATYMWELFVTNTKKYMRKARLSPLSRKTNKISAPVISQLSSQSSHGQTPLSSGNSLVLHSEDNVNMNGALSNTMSASAQTKEQPFLPSQQKLIQLTDREVSKDVHEQEDLLKKTGLQSLLSMAQNDYKVNMLFIKDQESIMDEGTNLFLKNIICGINTAKRVKCLACECQTVYYFSNFIKNKSNLCADTRQKFTAIREEAAYCLHDTLESLERSQIERCFQKYQALKKLKYFKKDMERIRQLGMRPEREHKEDGLKWFPVLLDRLSESAKNDHYVKKILQKLGKFGMNPDLKIHQDAFLKVLTDLQVWELCSPEIAAAVEFVRENIVQMPEEDFSEWFQARVALL</sequence>
<dbReference type="EMBL" id="VXAV01000113">
    <property type="protein sequence ID" value="NXL83048.1"/>
    <property type="molecule type" value="Genomic_DNA"/>
</dbReference>
<dbReference type="InterPro" id="IPR031526">
    <property type="entry name" value="DUF4698"/>
</dbReference>
<evidence type="ECO:0000313" key="2">
    <source>
        <dbReference type="EMBL" id="NXL83048.1"/>
    </source>
</evidence>
<dbReference type="PANTHER" id="PTHR34754:SF1">
    <property type="entry name" value="COILED-COIL DOMAIN-CONTAINING PROTEIN 60"/>
    <property type="match status" value="1"/>
</dbReference>
<protein>
    <submittedName>
        <fullName evidence="2">CCD60 protein</fullName>
    </submittedName>
</protein>
<dbReference type="PANTHER" id="PTHR34754">
    <property type="entry name" value="COILED-COIL DOMAIN-CONTAINING PROTEIN 60"/>
    <property type="match status" value="1"/>
</dbReference>
<evidence type="ECO:0000313" key="3">
    <source>
        <dbReference type="Proteomes" id="UP000562322"/>
    </source>
</evidence>
<dbReference type="Pfam" id="PF15769">
    <property type="entry name" value="DUF4698"/>
    <property type="match status" value="1"/>
</dbReference>
<dbReference type="Proteomes" id="UP000562322">
    <property type="component" value="Unassembled WGS sequence"/>
</dbReference>
<comment type="caution">
    <text evidence="2">The sequence shown here is derived from an EMBL/GenBank/DDBJ whole genome shotgun (WGS) entry which is preliminary data.</text>
</comment>
<feature type="non-terminal residue" evidence="2">
    <location>
        <position position="498"/>
    </location>
</feature>
<proteinExistence type="predicted"/>
<organism evidence="2 3">
    <name type="scientific">Alectura lathami</name>
    <name type="common">Australian brush turkey</name>
    <dbReference type="NCBI Taxonomy" id="81907"/>
    <lineage>
        <taxon>Eukaryota</taxon>
        <taxon>Metazoa</taxon>
        <taxon>Chordata</taxon>
        <taxon>Craniata</taxon>
        <taxon>Vertebrata</taxon>
        <taxon>Euteleostomi</taxon>
        <taxon>Archelosauria</taxon>
        <taxon>Archosauria</taxon>
        <taxon>Dinosauria</taxon>
        <taxon>Saurischia</taxon>
        <taxon>Theropoda</taxon>
        <taxon>Coelurosauria</taxon>
        <taxon>Aves</taxon>
        <taxon>Neognathae</taxon>
        <taxon>Galloanserae</taxon>
        <taxon>Galliformes</taxon>
        <taxon>Megapodiidae</taxon>
        <taxon>Alectura</taxon>
    </lineage>
</organism>
<feature type="region of interest" description="Disordered" evidence="1">
    <location>
        <begin position="51"/>
        <end position="77"/>
    </location>
</feature>
<reference evidence="2 3" key="1">
    <citation type="submission" date="2019-09" db="EMBL/GenBank/DDBJ databases">
        <title>Bird 10,000 Genomes (B10K) Project - Family phase.</title>
        <authorList>
            <person name="Zhang G."/>
        </authorList>
    </citation>
    <scope>NUCLEOTIDE SEQUENCE [LARGE SCALE GENOMIC DNA]</scope>
    <source>
        <strain evidence="2">B10K-DU-001-39</strain>
        <tissue evidence="2">Muscle</tissue>
    </source>
</reference>
<accession>A0A7L0VW32</accession>
<dbReference type="OrthoDB" id="10017343at2759"/>
<gene>
    <name evidence="2" type="primary">Ccdc60</name>
    <name evidence="2" type="ORF">ALELAT_R04572</name>
</gene>